<keyword evidence="2" id="KW-0472">Membrane</keyword>
<reference evidence="3 4" key="1">
    <citation type="submission" date="2019-07" db="EMBL/GenBank/DDBJ databases">
        <authorList>
            <person name="Friedrich A."/>
            <person name="Schacherer J."/>
        </authorList>
    </citation>
    <scope>NUCLEOTIDE SEQUENCE [LARGE SCALE GENOMIC DNA]</scope>
</reference>
<feature type="transmembrane region" description="Helical" evidence="2">
    <location>
        <begin position="471"/>
        <end position="496"/>
    </location>
</feature>
<feature type="compositionally biased region" description="Polar residues" evidence="1">
    <location>
        <begin position="151"/>
        <end position="161"/>
    </location>
</feature>
<keyword evidence="4" id="KW-1185">Reference proteome</keyword>
<name>A0A7D9H2L0_DEKBR</name>
<keyword evidence="2" id="KW-0812">Transmembrane</keyword>
<protein>
    <submittedName>
        <fullName evidence="3">DEBR0S4_11210g1_1</fullName>
    </submittedName>
</protein>
<dbReference type="AlphaFoldDB" id="A0A7D9H2L0"/>
<feature type="compositionally biased region" description="Low complexity" evidence="1">
    <location>
        <begin position="114"/>
        <end position="129"/>
    </location>
</feature>
<evidence type="ECO:0000256" key="2">
    <source>
        <dbReference type="SAM" id="Phobius"/>
    </source>
</evidence>
<feature type="compositionally biased region" description="Low complexity" evidence="1">
    <location>
        <begin position="24"/>
        <end position="33"/>
    </location>
</feature>
<feature type="compositionally biased region" description="Low complexity" evidence="1">
    <location>
        <begin position="69"/>
        <end position="80"/>
    </location>
</feature>
<accession>A0A7D9H2L0</accession>
<gene>
    <name evidence="3" type="ORF">DEBR0S4_11210G</name>
</gene>
<evidence type="ECO:0000256" key="1">
    <source>
        <dbReference type="SAM" id="MobiDB-lite"/>
    </source>
</evidence>
<organism evidence="3 4">
    <name type="scientific">Dekkera bruxellensis</name>
    <name type="common">Brettanomyces custersii</name>
    <dbReference type="NCBI Taxonomy" id="5007"/>
    <lineage>
        <taxon>Eukaryota</taxon>
        <taxon>Fungi</taxon>
        <taxon>Dikarya</taxon>
        <taxon>Ascomycota</taxon>
        <taxon>Saccharomycotina</taxon>
        <taxon>Pichiomycetes</taxon>
        <taxon>Pichiales</taxon>
        <taxon>Pichiaceae</taxon>
        <taxon>Brettanomyces</taxon>
    </lineage>
</organism>
<proteinExistence type="predicted"/>
<feature type="region of interest" description="Disordered" evidence="1">
    <location>
        <begin position="279"/>
        <end position="298"/>
    </location>
</feature>
<feature type="transmembrane region" description="Helical" evidence="2">
    <location>
        <begin position="435"/>
        <end position="459"/>
    </location>
</feature>
<feature type="region of interest" description="Disordered" evidence="1">
    <location>
        <begin position="180"/>
        <end position="213"/>
    </location>
</feature>
<dbReference type="EMBL" id="CABFWN010000004">
    <property type="protein sequence ID" value="VUG19128.1"/>
    <property type="molecule type" value="Genomic_DNA"/>
</dbReference>
<evidence type="ECO:0000313" key="3">
    <source>
        <dbReference type="EMBL" id="VUG19128.1"/>
    </source>
</evidence>
<feature type="compositionally biased region" description="Polar residues" evidence="1">
    <location>
        <begin position="34"/>
        <end position="44"/>
    </location>
</feature>
<feature type="region of interest" description="Disordered" evidence="1">
    <location>
        <begin position="112"/>
        <end position="161"/>
    </location>
</feature>
<feature type="region of interest" description="Disordered" evidence="1">
    <location>
        <begin position="1"/>
        <end position="98"/>
    </location>
</feature>
<evidence type="ECO:0000313" key="4">
    <source>
        <dbReference type="Proteomes" id="UP000478008"/>
    </source>
</evidence>
<keyword evidence="2" id="KW-1133">Transmembrane helix</keyword>
<feature type="compositionally biased region" description="Polar residues" evidence="1">
    <location>
        <begin position="283"/>
        <end position="298"/>
    </location>
</feature>
<feature type="compositionally biased region" description="Polar residues" evidence="1">
    <location>
        <begin position="52"/>
        <end position="68"/>
    </location>
</feature>
<feature type="compositionally biased region" description="Polar residues" evidence="1">
    <location>
        <begin position="189"/>
        <end position="213"/>
    </location>
</feature>
<sequence length="498" mass="53978">MSERNSGTFTKHDGGPNSNDINLSEDSLSQSSSTNDPLRNSNRTLKPGILNKENNGPQSDNDTFTTAVSSSQSSNTSNSNERYLRDSRSHATYVELPDMETGMDSVMHSVYEDANNSGSSNSANYTGNSVYQDKGSSKSFSKSLDPKSAEDSNGTSSTSGVSDVLTVDITNTRLVDSPSAMDSSILEDNPNTSRRGTNTEISRSASLIIPQQENSDQFNDYRFNVGNSSLSSDSTPSLIDMPHLPIEGYKNTCSPSTEGVTYSSQKTKALAKKPFEKRPFHLSKNSDGAISKIPQSSSPTLGSIHNSIGALLLSGHGNVSPKKELPQGKGKLVPYFKDMADKLEAQKAQREHATATNNMLRSLSFQSEKQRPKSYINTITSTKMRLTGEAKTSENKHTKRANVIQLAKGDQEKKTFDIEKGQDNRYHDDLCPGSIAIIMILLSFLAPPFWMLIAAGYADHAFGKIEWKYKVASAVLALILCIGAIIGVAVGLGYGLTH</sequence>
<dbReference type="Proteomes" id="UP000478008">
    <property type="component" value="Unassembled WGS sequence"/>
</dbReference>